<dbReference type="EMBL" id="BDQM01000031">
    <property type="protein sequence ID" value="GAW97334.1"/>
    <property type="molecule type" value="Genomic_DNA"/>
</dbReference>
<gene>
    <name evidence="8" type="ORF">MTCD1_02961</name>
</gene>
<dbReference type="InterPro" id="IPR032808">
    <property type="entry name" value="DoxX"/>
</dbReference>
<dbReference type="RefSeq" id="WP_057180646.1">
    <property type="nucleotide sequence ID" value="NZ_BDQM01000031.1"/>
</dbReference>
<evidence type="ECO:0000256" key="3">
    <source>
        <dbReference type="ARBA" id="ARBA00022475"/>
    </source>
</evidence>
<name>A0ABQ0MYH6_9GAMM</name>
<reference evidence="8 9" key="1">
    <citation type="submission" date="2017-06" db="EMBL/GenBank/DDBJ databases">
        <title>Whole Genome Sequences of Colwellia marinimaniae MTCD1.</title>
        <authorList>
            <person name="Kusumoto H."/>
            <person name="Inoue M."/>
            <person name="Tanikawa K."/>
            <person name="Maeji H."/>
            <person name="Cameron J.H."/>
            <person name="Bartlett D.H."/>
        </authorList>
    </citation>
    <scope>NUCLEOTIDE SEQUENCE [LARGE SCALE GENOMIC DNA]</scope>
    <source>
        <strain evidence="8 9">MTCD1</strain>
    </source>
</reference>
<evidence type="ECO:0000256" key="4">
    <source>
        <dbReference type="ARBA" id="ARBA00022692"/>
    </source>
</evidence>
<evidence type="ECO:0000313" key="8">
    <source>
        <dbReference type="EMBL" id="GAW97334.1"/>
    </source>
</evidence>
<dbReference type="InterPro" id="IPR051907">
    <property type="entry name" value="DoxX-like_oxidoreductase"/>
</dbReference>
<accession>A0ABQ0MYH6</accession>
<dbReference type="PANTHER" id="PTHR33452">
    <property type="entry name" value="OXIDOREDUCTASE CATD-RELATED"/>
    <property type="match status" value="1"/>
</dbReference>
<dbReference type="PANTHER" id="PTHR33452:SF4">
    <property type="entry name" value="BLL4328 PROTEIN"/>
    <property type="match status" value="1"/>
</dbReference>
<dbReference type="Pfam" id="PF07681">
    <property type="entry name" value="DoxX"/>
    <property type="match status" value="1"/>
</dbReference>
<feature type="transmembrane region" description="Helical" evidence="7">
    <location>
        <begin position="94"/>
        <end position="115"/>
    </location>
</feature>
<evidence type="ECO:0000256" key="7">
    <source>
        <dbReference type="SAM" id="Phobius"/>
    </source>
</evidence>
<keyword evidence="3" id="KW-1003">Cell membrane</keyword>
<proteinExistence type="inferred from homology"/>
<keyword evidence="4 7" id="KW-0812">Transmembrane</keyword>
<dbReference type="Proteomes" id="UP000197068">
    <property type="component" value="Unassembled WGS sequence"/>
</dbReference>
<comment type="caution">
    <text evidence="8">The sequence shown here is derived from an EMBL/GenBank/DDBJ whole genome shotgun (WGS) entry which is preliminary data.</text>
</comment>
<keyword evidence="6 7" id="KW-0472">Membrane</keyword>
<evidence type="ECO:0000313" key="9">
    <source>
        <dbReference type="Proteomes" id="UP000197068"/>
    </source>
</evidence>
<protein>
    <recommendedName>
        <fullName evidence="10">DoxX family protein</fullName>
    </recommendedName>
</protein>
<evidence type="ECO:0000256" key="5">
    <source>
        <dbReference type="ARBA" id="ARBA00022989"/>
    </source>
</evidence>
<organism evidence="8 9">
    <name type="scientific">Colwellia marinimaniae</name>
    <dbReference type="NCBI Taxonomy" id="1513592"/>
    <lineage>
        <taxon>Bacteria</taxon>
        <taxon>Pseudomonadati</taxon>
        <taxon>Pseudomonadota</taxon>
        <taxon>Gammaproteobacteria</taxon>
        <taxon>Alteromonadales</taxon>
        <taxon>Colwelliaceae</taxon>
        <taxon>Colwellia</taxon>
    </lineage>
</organism>
<keyword evidence="9" id="KW-1185">Reference proteome</keyword>
<evidence type="ECO:0000256" key="2">
    <source>
        <dbReference type="ARBA" id="ARBA00006679"/>
    </source>
</evidence>
<feature type="transmembrane region" description="Helical" evidence="7">
    <location>
        <begin position="44"/>
        <end position="62"/>
    </location>
</feature>
<evidence type="ECO:0000256" key="1">
    <source>
        <dbReference type="ARBA" id="ARBA00004651"/>
    </source>
</evidence>
<comment type="similarity">
    <text evidence="2">Belongs to the DoxX family.</text>
</comment>
<feature type="transmembrane region" description="Helical" evidence="7">
    <location>
        <begin position="12"/>
        <end position="32"/>
    </location>
</feature>
<sequence>MNLLSKNSETIYVLLRIVSGALFASHGAQKIFGWLASHETVLGSQMWFGGLIELVCGLCLILGFQTRIAAFLSSGTMAVAYLQFHWAFRFDENFFPLINHGDAAILYSFLFLFIASKGAGKWCLDKIESTNTTD</sequence>
<comment type="subcellular location">
    <subcellularLocation>
        <location evidence="1">Cell membrane</location>
        <topology evidence="1">Multi-pass membrane protein</topology>
    </subcellularLocation>
</comment>
<feature type="transmembrane region" description="Helical" evidence="7">
    <location>
        <begin position="69"/>
        <end position="88"/>
    </location>
</feature>
<evidence type="ECO:0000256" key="6">
    <source>
        <dbReference type="ARBA" id="ARBA00023136"/>
    </source>
</evidence>
<keyword evidence="5 7" id="KW-1133">Transmembrane helix</keyword>
<evidence type="ECO:0008006" key="10">
    <source>
        <dbReference type="Google" id="ProtNLM"/>
    </source>
</evidence>